<keyword evidence="3 4" id="KW-0271">Exosome</keyword>
<comment type="subunit">
    <text evidence="4">Component of the archaeal exosome complex. Forms a hexameric ring-like arrangement composed of 3 Rrp41-Rrp42 heterodimers. The hexameric ring associates with a trimer of Rrp4 and/or Csl4 subunits.</text>
</comment>
<accession>A0A497JHX8</accession>
<dbReference type="CDD" id="cd11365">
    <property type="entry name" value="RNase_PH_archRRP42"/>
    <property type="match status" value="1"/>
</dbReference>
<dbReference type="AlphaFoldDB" id="A0A497JHX8"/>
<evidence type="ECO:0000256" key="1">
    <source>
        <dbReference type="ARBA" id="ARBA00004496"/>
    </source>
</evidence>
<organism evidence="7 8">
    <name type="scientific">Candidatus Iainarchaeum sp</name>
    <dbReference type="NCBI Taxonomy" id="3101447"/>
    <lineage>
        <taxon>Archaea</taxon>
        <taxon>Candidatus Iainarchaeota</taxon>
        <taxon>Candidatus Iainarchaeia</taxon>
        <taxon>Candidatus Iainarchaeales</taxon>
        <taxon>Candidatus Iainarchaeaceae</taxon>
        <taxon>Candidatus Iainarchaeum</taxon>
    </lineage>
</organism>
<dbReference type="EMBL" id="QMWP01000010">
    <property type="protein sequence ID" value="RLG71103.1"/>
    <property type="molecule type" value="Genomic_DNA"/>
</dbReference>
<proteinExistence type="inferred from homology"/>
<comment type="subcellular location">
    <subcellularLocation>
        <location evidence="1 4">Cytoplasm</location>
    </subcellularLocation>
</comment>
<dbReference type="Proteomes" id="UP000278031">
    <property type="component" value="Unassembled WGS sequence"/>
</dbReference>
<dbReference type="FunFam" id="3.30.230.70:FF:000017">
    <property type="entry name" value="Exosome complex component Rrp42"/>
    <property type="match status" value="1"/>
</dbReference>
<dbReference type="GO" id="GO:0000177">
    <property type="term" value="C:cytoplasmic exosome (RNase complex)"/>
    <property type="evidence" value="ECO:0007669"/>
    <property type="project" value="TreeGrafter"/>
</dbReference>
<dbReference type="GO" id="GO:0016075">
    <property type="term" value="P:rRNA catabolic process"/>
    <property type="evidence" value="ECO:0007669"/>
    <property type="project" value="TreeGrafter"/>
</dbReference>
<evidence type="ECO:0000256" key="3">
    <source>
        <dbReference type="ARBA" id="ARBA00022835"/>
    </source>
</evidence>
<gene>
    <name evidence="4" type="primary">rrp42</name>
    <name evidence="7" type="ORF">DRO04_00535</name>
</gene>
<dbReference type="InterPro" id="IPR015847">
    <property type="entry name" value="ExoRNase_PH_dom2"/>
</dbReference>
<evidence type="ECO:0000256" key="2">
    <source>
        <dbReference type="ARBA" id="ARBA00022490"/>
    </source>
</evidence>
<dbReference type="InterPro" id="IPR027408">
    <property type="entry name" value="PNPase/RNase_PH_dom_sf"/>
</dbReference>
<comment type="caution">
    <text evidence="7">The sequence shown here is derived from an EMBL/GenBank/DDBJ whole genome shotgun (WGS) entry which is preliminary data.</text>
</comment>
<dbReference type="HAMAP" id="MF_00622">
    <property type="entry name" value="Exosome_Rrp42"/>
    <property type="match status" value="1"/>
</dbReference>
<dbReference type="NCBIfam" id="NF003282">
    <property type="entry name" value="PRK04282.1-1"/>
    <property type="match status" value="1"/>
</dbReference>
<dbReference type="GO" id="GO:0035925">
    <property type="term" value="F:mRNA 3'-UTR AU-rich region binding"/>
    <property type="evidence" value="ECO:0007669"/>
    <property type="project" value="TreeGrafter"/>
</dbReference>
<feature type="domain" description="Exoribonuclease phosphorolytic" evidence="5">
    <location>
        <begin position="30"/>
        <end position="165"/>
    </location>
</feature>
<evidence type="ECO:0000313" key="7">
    <source>
        <dbReference type="EMBL" id="RLG71103.1"/>
    </source>
</evidence>
<name>A0A497JHX8_9ARCH</name>
<dbReference type="SUPFAM" id="SSF54211">
    <property type="entry name" value="Ribosomal protein S5 domain 2-like"/>
    <property type="match status" value="1"/>
</dbReference>
<evidence type="ECO:0000256" key="4">
    <source>
        <dbReference type="HAMAP-Rule" id="MF_00622"/>
    </source>
</evidence>
<dbReference type="Pfam" id="PF01138">
    <property type="entry name" value="RNase_PH"/>
    <property type="match status" value="1"/>
</dbReference>
<reference evidence="7 8" key="1">
    <citation type="submission" date="2018-06" db="EMBL/GenBank/DDBJ databases">
        <title>Extensive metabolic versatility and redundancy in microbially diverse, dynamic hydrothermal sediments.</title>
        <authorList>
            <person name="Dombrowski N."/>
            <person name="Teske A."/>
            <person name="Baker B.J."/>
        </authorList>
    </citation>
    <scope>NUCLEOTIDE SEQUENCE [LARGE SCALE GENOMIC DNA]</scope>
    <source>
        <strain evidence="7">B51_G17</strain>
    </source>
</reference>
<protein>
    <recommendedName>
        <fullName evidence="4">Exosome complex component Rrp42</fullName>
    </recommendedName>
</protein>
<sequence>MEDIYWILQADKVYRFLQNNKRLDGRKFDEYRKAVIVRDFSKNADGSAYVKLGKTEVIAGVKLDLGQPYPDTPDEGGLSTGAELLPTASPEWEAGPPDPQSIELARVVDRCIRESKGIDMKSLCIREGELCYVIYLDFYVTNYDGNLFDACSLAGTAALMNTKVPKVENDKIVKGEYIGKLKFTKKPLLTTFVKLKNYILLDPSLEEDKILDARLHVATTEDGKICAFQKGGSGSFTPKEIESCVELALKKSKELRSLL</sequence>
<evidence type="ECO:0000259" key="6">
    <source>
        <dbReference type="Pfam" id="PF03725"/>
    </source>
</evidence>
<dbReference type="SUPFAM" id="SSF55666">
    <property type="entry name" value="Ribonuclease PH domain 2-like"/>
    <property type="match status" value="1"/>
</dbReference>
<comment type="similarity">
    <text evidence="4">Belongs to the RNase PH family. Rrp42 subfamily.</text>
</comment>
<dbReference type="Gene3D" id="3.30.230.70">
    <property type="entry name" value="GHMP Kinase, N-terminal domain"/>
    <property type="match status" value="1"/>
</dbReference>
<dbReference type="Pfam" id="PF03725">
    <property type="entry name" value="RNase_PH_C"/>
    <property type="match status" value="1"/>
</dbReference>
<evidence type="ECO:0000313" key="8">
    <source>
        <dbReference type="Proteomes" id="UP000278031"/>
    </source>
</evidence>
<comment type="function">
    <text evidence="4">Non-catalytic component of the exosome, which is a complex involved in RNA degradation. Contributes to the structuring of the Rrp41 active site.</text>
</comment>
<dbReference type="PANTHER" id="PTHR11097:SF8">
    <property type="entry name" value="EXOSOME COMPLEX COMPONENT RRP42"/>
    <property type="match status" value="1"/>
</dbReference>
<dbReference type="InterPro" id="IPR001247">
    <property type="entry name" value="ExoRNase_PH_dom1"/>
</dbReference>
<dbReference type="InterPro" id="IPR050590">
    <property type="entry name" value="Exosome_comp_Rrp42_subfam"/>
</dbReference>
<evidence type="ECO:0000259" key="5">
    <source>
        <dbReference type="Pfam" id="PF01138"/>
    </source>
</evidence>
<keyword evidence="2 4" id="KW-0963">Cytoplasm</keyword>
<dbReference type="PANTHER" id="PTHR11097">
    <property type="entry name" value="EXOSOME COMPLEX EXONUCLEASE RIBOSOMAL RNA PROCESSING PROTEIN"/>
    <property type="match status" value="1"/>
</dbReference>
<dbReference type="InterPro" id="IPR020869">
    <property type="entry name" value="Rrp42_archaea"/>
</dbReference>
<dbReference type="InterPro" id="IPR036345">
    <property type="entry name" value="ExoRNase_PH_dom2_sf"/>
</dbReference>
<feature type="domain" description="Exoribonuclease phosphorolytic" evidence="6">
    <location>
        <begin position="188"/>
        <end position="250"/>
    </location>
</feature>
<dbReference type="InterPro" id="IPR020568">
    <property type="entry name" value="Ribosomal_Su5_D2-typ_SF"/>
</dbReference>